<name>A0A914C9S5_9BILA</name>
<dbReference type="InterPro" id="IPR050328">
    <property type="entry name" value="Dev_Immune_Receptor"/>
</dbReference>
<dbReference type="PANTHER" id="PTHR24373">
    <property type="entry name" value="SLIT RELATED LEUCINE-RICH REPEAT NEURONAL PROTEIN"/>
    <property type="match status" value="1"/>
</dbReference>
<proteinExistence type="predicted"/>
<dbReference type="WBParaSite" id="ACRNAN_Path_643.g2402.t1">
    <property type="protein sequence ID" value="ACRNAN_Path_643.g2402.t1"/>
    <property type="gene ID" value="ACRNAN_Path_643.g2402"/>
</dbReference>
<dbReference type="SUPFAM" id="SSF52058">
    <property type="entry name" value="L domain-like"/>
    <property type="match status" value="1"/>
</dbReference>
<keyword evidence="1" id="KW-0433">Leucine-rich repeat</keyword>
<dbReference type="GO" id="GO:0031012">
    <property type="term" value="C:extracellular matrix"/>
    <property type="evidence" value="ECO:0007669"/>
    <property type="project" value="TreeGrafter"/>
</dbReference>
<evidence type="ECO:0000313" key="6">
    <source>
        <dbReference type="Proteomes" id="UP000887540"/>
    </source>
</evidence>
<keyword evidence="4" id="KW-0472">Membrane</keyword>
<evidence type="ECO:0000256" key="2">
    <source>
        <dbReference type="ARBA" id="ARBA00022729"/>
    </source>
</evidence>
<dbReference type="InterPro" id="IPR026906">
    <property type="entry name" value="LRR_5"/>
</dbReference>
<feature type="chain" id="PRO_5036989012" evidence="5">
    <location>
        <begin position="20"/>
        <end position="653"/>
    </location>
</feature>
<keyword evidence="3" id="KW-0677">Repeat</keyword>
<keyword evidence="6" id="KW-1185">Reference proteome</keyword>
<organism evidence="6 7">
    <name type="scientific">Acrobeloides nanus</name>
    <dbReference type="NCBI Taxonomy" id="290746"/>
    <lineage>
        <taxon>Eukaryota</taxon>
        <taxon>Metazoa</taxon>
        <taxon>Ecdysozoa</taxon>
        <taxon>Nematoda</taxon>
        <taxon>Chromadorea</taxon>
        <taxon>Rhabditida</taxon>
        <taxon>Tylenchina</taxon>
        <taxon>Cephalobomorpha</taxon>
        <taxon>Cephaloboidea</taxon>
        <taxon>Cephalobidae</taxon>
        <taxon>Acrobeloides</taxon>
    </lineage>
</organism>
<keyword evidence="4" id="KW-0812">Transmembrane</keyword>
<keyword evidence="2 5" id="KW-0732">Signal</keyword>
<evidence type="ECO:0000256" key="1">
    <source>
        <dbReference type="ARBA" id="ARBA00022614"/>
    </source>
</evidence>
<dbReference type="Proteomes" id="UP000887540">
    <property type="component" value="Unplaced"/>
</dbReference>
<reference evidence="7" key="1">
    <citation type="submission" date="2022-11" db="UniProtKB">
        <authorList>
            <consortium name="WormBaseParasite"/>
        </authorList>
    </citation>
    <scope>IDENTIFICATION</scope>
</reference>
<dbReference type="Pfam" id="PF13855">
    <property type="entry name" value="LRR_8"/>
    <property type="match status" value="2"/>
</dbReference>
<feature type="signal peptide" evidence="5">
    <location>
        <begin position="1"/>
        <end position="19"/>
    </location>
</feature>
<dbReference type="SMART" id="SM00365">
    <property type="entry name" value="LRR_SD22"/>
    <property type="match status" value="4"/>
</dbReference>
<evidence type="ECO:0000256" key="5">
    <source>
        <dbReference type="SAM" id="SignalP"/>
    </source>
</evidence>
<dbReference type="InterPro" id="IPR001611">
    <property type="entry name" value="Leu-rich_rpt"/>
</dbReference>
<keyword evidence="4" id="KW-1133">Transmembrane helix</keyword>
<accession>A0A914C9S5</accession>
<dbReference type="AlphaFoldDB" id="A0A914C9S5"/>
<protein>
    <submittedName>
        <fullName evidence="7">Uncharacterized protein</fullName>
    </submittedName>
</protein>
<dbReference type="Gene3D" id="3.80.10.10">
    <property type="entry name" value="Ribonuclease Inhibitor"/>
    <property type="match status" value="3"/>
</dbReference>
<dbReference type="InterPro" id="IPR032675">
    <property type="entry name" value="LRR_dom_sf"/>
</dbReference>
<evidence type="ECO:0000313" key="7">
    <source>
        <dbReference type="WBParaSite" id="ACRNAN_Path_643.g2402.t1"/>
    </source>
</evidence>
<dbReference type="GO" id="GO:0005615">
    <property type="term" value="C:extracellular space"/>
    <property type="evidence" value="ECO:0007669"/>
    <property type="project" value="TreeGrafter"/>
</dbReference>
<dbReference type="SMART" id="SM00369">
    <property type="entry name" value="LRR_TYP"/>
    <property type="match status" value="8"/>
</dbReference>
<evidence type="ECO:0000256" key="3">
    <source>
        <dbReference type="ARBA" id="ARBA00022737"/>
    </source>
</evidence>
<dbReference type="InterPro" id="IPR003591">
    <property type="entry name" value="Leu-rich_rpt_typical-subtyp"/>
</dbReference>
<sequence length="653" mass="73872">MVLGIWSFLLIIVANVVCGNDDESLEIPGCIDLDALPNNLAKLENDQIAKLRCLCSSSKRMDMHGQLGVSIMCIYGSRLEDVRQSMLAVNEANRTIHRISINHMAIDETFNETFIDFPLHELQQFEIRSCHGSPLNLSYLIPTTTSLKSLTEITIEDCQLEEMPIELLKRSYNLKVLNLRKNKIIHIKKYELEEVAKSLEVLDLSGNLLAEMESDSIGQLKSLNKLIIGEHNSVKNLANDLGKLTEIRTLDLTRIDGLDDLSKINFTQTKKLENLILTGCNIKSINRSHLNGLANLKKLDLRVNLLEAIEEGSFAQMHNLNYLSLAGNFLQESTFGPKLWDGLHSLQFLDIGWNEVTQISSQFFKNLHKSLRALDLSHNEKLSKINENAFGKMVQLARLNLNGCGLKNITKEMFRGMTHLTELDLSFNKIEFIDSLAFEEQTSHLQQLSLDENRLKYLNITFLENLPNLTEIDISGNPWICDDNGKSIAEWIRNKYRVAAEKNLDFLLKNSEKTVCARPYKLKGQPLLDVEEEDFEENFDESLDTTTLESTSTTTAEDDEQAKKSTLNFENIFVFVGNSSSNETVKDADIGKPKYDINSIRYGTDRPKESSNDWVSLVTVGVLVIATIIGVTLVIKRKKENSKNQSMNETGMM</sequence>
<dbReference type="PROSITE" id="PS51450">
    <property type="entry name" value="LRR"/>
    <property type="match status" value="2"/>
</dbReference>
<dbReference type="Pfam" id="PF13306">
    <property type="entry name" value="LRR_5"/>
    <property type="match status" value="1"/>
</dbReference>
<feature type="transmembrane region" description="Helical" evidence="4">
    <location>
        <begin position="614"/>
        <end position="635"/>
    </location>
</feature>
<evidence type="ECO:0000256" key="4">
    <source>
        <dbReference type="SAM" id="Phobius"/>
    </source>
</evidence>
<dbReference type="PANTHER" id="PTHR24373:SF262">
    <property type="entry name" value="LEUCINE-RICH REPEAT-CONTAINING PROTEIN 15"/>
    <property type="match status" value="1"/>
</dbReference>